<dbReference type="PANTHER" id="PTHR48207">
    <property type="entry name" value="SUCCINATE--HYDROXYMETHYLGLUTARATE COA-TRANSFERASE"/>
    <property type="match status" value="1"/>
</dbReference>
<feature type="non-terminal residue" evidence="2">
    <location>
        <position position="61"/>
    </location>
</feature>
<dbReference type="AlphaFoldDB" id="A0A348WCC4"/>
<organism evidence="2 3">
    <name type="scientific">Roseovarius nubinhibens</name>
    <dbReference type="NCBI Taxonomy" id="314263"/>
    <lineage>
        <taxon>Bacteria</taxon>
        <taxon>Pseudomonadati</taxon>
        <taxon>Pseudomonadota</taxon>
        <taxon>Alphaproteobacteria</taxon>
        <taxon>Rhodobacterales</taxon>
        <taxon>Roseobacteraceae</taxon>
        <taxon>Roseovarius</taxon>
    </lineage>
</organism>
<reference evidence="2 3" key="1">
    <citation type="journal article" date="2018" name="Nat. Biotechnol.">
        <title>A standardized bacterial taxonomy based on genome phylogeny substantially revises the tree of life.</title>
        <authorList>
            <person name="Parks D.H."/>
            <person name="Chuvochina M."/>
            <person name="Waite D.W."/>
            <person name="Rinke C."/>
            <person name="Skarshewski A."/>
            <person name="Chaumeil P.A."/>
            <person name="Hugenholtz P."/>
        </authorList>
    </citation>
    <scope>NUCLEOTIDE SEQUENCE [LARGE SCALE GENOMIC DNA]</scope>
    <source>
        <strain evidence="2">UBA9169</strain>
    </source>
</reference>
<gene>
    <name evidence="2" type="ORF">DCS45_09975</name>
</gene>
<name>A0A348WCC4_9RHOB</name>
<proteinExistence type="predicted"/>
<evidence type="ECO:0000256" key="1">
    <source>
        <dbReference type="ARBA" id="ARBA00022679"/>
    </source>
</evidence>
<dbReference type="InterPro" id="IPR050483">
    <property type="entry name" value="CoA-transferase_III_domain"/>
</dbReference>
<dbReference type="Proteomes" id="UP000264719">
    <property type="component" value="Unassembled WGS sequence"/>
</dbReference>
<dbReference type="GO" id="GO:0008410">
    <property type="term" value="F:CoA-transferase activity"/>
    <property type="evidence" value="ECO:0007669"/>
    <property type="project" value="TreeGrafter"/>
</dbReference>
<evidence type="ECO:0000313" key="3">
    <source>
        <dbReference type="Proteomes" id="UP000264719"/>
    </source>
</evidence>
<dbReference type="InterPro" id="IPR003673">
    <property type="entry name" value="CoA-Trfase_fam_III"/>
</dbReference>
<dbReference type="EMBL" id="DMVW01000097">
    <property type="protein sequence ID" value="HAR52186.1"/>
    <property type="molecule type" value="Genomic_DNA"/>
</dbReference>
<dbReference type="SUPFAM" id="SSF89796">
    <property type="entry name" value="CoA-transferase family III (CaiB/BaiF)"/>
    <property type="match status" value="1"/>
</dbReference>
<dbReference type="PANTHER" id="PTHR48207:SF3">
    <property type="entry name" value="SUCCINATE--HYDROXYMETHYLGLUTARATE COA-TRANSFERASE"/>
    <property type="match status" value="1"/>
</dbReference>
<accession>A0A348WCC4</accession>
<dbReference type="Gene3D" id="3.40.50.10540">
    <property type="entry name" value="Crotonobetainyl-coa:carnitine coa-transferase, domain 1"/>
    <property type="match status" value="1"/>
</dbReference>
<dbReference type="InterPro" id="IPR023606">
    <property type="entry name" value="CoA-Trfase_III_dom_1_sf"/>
</dbReference>
<keyword evidence="1" id="KW-0808">Transferase</keyword>
<protein>
    <recommendedName>
        <fullName evidence="4">CoA transferase</fullName>
    </recommendedName>
</protein>
<evidence type="ECO:0008006" key="4">
    <source>
        <dbReference type="Google" id="ProtNLM"/>
    </source>
</evidence>
<sequence>MTPAPGSTAAGEGPLTGLRVLDLTHVLAGPYATGQLALMGAEVIRVERPAGDDFVRGHGGT</sequence>
<evidence type="ECO:0000313" key="2">
    <source>
        <dbReference type="EMBL" id="HAR52186.1"/>
    </source>
</evidence>
<comment type="caution">
    <text evidence="2">The sequence shown here is derived from an EMBL/GenBank/DDBJ whole genome shotgun (WGS) entry which is preliminary data.</text>
</comment>
<dbReference type="Pfam" id="PF02515">
    <property type="entry name" value="CoA_transf_3"/>
    <property type="match status" value="1"/>
</dbReference>